<organism evidence="3 4">
    <name type="scientific">Mycena rosella</name>
    <name type="common">Pink bonnet</name>
    <name type="synonym">Agaricus rosellus</name>
    <dbReference type="NCBI Taxonomy" id="1033263"/>
    <lineage>
        <taxon>Eukaryota</taxon>
        <taxon>Fungi</taxon>
        <taxon>Dikarya</taxon>
        <taxon>Basidiomycota</taxon>
        <taxon>Agaricomycotina</taxon>
        <taxon>Agaricomycetes</taxon>
        <taxon>Agaricomycetidae</taxon>
        <taxon>Agaricales</taxon>
        <taxon>Marasmiineae</taxon>
        <taxon>Mycenaceae</taxon>
        <taxon>Mycena</taxon>
    </lineage>
</organism>
<evidence type="ECO:0000313" key="4">
    <source>
        <dbReference type="Proteomes" id="UP001221757"/>
    </source>
</evidence>
<keyword evidence="4" id="KW-1185">Reference proteome</keyword>
<feature type="domain" description="eIF3a PCI" evidence="2">
    <location>
        <begin position="248"/>
        <end position="284"/>
    </location>
</feature>
<evidence type="ECO:0000259" key="2">
    <source>
        <dbReference type="Pfam" id="PF22591"/>
    </source>
</evidence>
<name>A0AAD7GQQ7_MYCRO</name>
<dbReference type="Gene3D" id="4.10.860.10">
    <property type="entry name" value="UVR domain"/>
    <property type="match status" value="1"/>
</dbReference>
<dbReference type="AlphaFoldDB" id="A0AAD7GQQ7"/>
<evidence type="ECO:0000313" key="3">
    <source>
        <dbReference type="EMBL" id="KAJ7701971.1"/>
    </source>
</evidence>
<dbReference type="GO" id="GO:0004672">
    <property type="term" value="F:protein kinase activity"/>
    <property type="evidence" value="ECO:0007669"/>
    <property type="project" value="InterPro"/>
</dbReference>
<feature type="domain" description="Protein kinase" evidence="1">
    <location>
        <begin position="362"/>
        <end position="443"/>
    </location>
</feature>
<dbReference type="InterPro" id="IPR000719">
    <property type="entry name" value="Prot_kinase_dom"/>
</dbReference>
<comment type="caution">
    <text evidence="3">The sequence shown here is derived from an EMBL/GenBank/DDBJ whole genome shotgun (WGS) entry which is preliminary data.</text>
</comment>
<reference evidence="3" key="1">
    <citation type="submission" date="2023-03" db="EMBL/GenBank/DDBJ databases">
        <title>Massive genome expansion in bonnet fungi (Mycena s.s.) driven by repeated elements and novel gene families across ecological guilds.</title>
        <authorList>
            <consortium name="Lawrence Berkeley National Laboratory"/>
            <person name="Harder C.B."/>
            <person name="Miyauchi S."/>
            <person name="Viragh M."/>
            <person name="Kuo A."/>
            <person name="Thoen E."/>
            <person name="Andreopoulos B."/>
            <person name="Lu D."/>
            <person name="Skrede I."/>
            <person name="Drula E."/>
            <person name="Henrissat B."/>
            <person name="Morin E."/>
            <person name="Kohler A."/>
            <person name="Barry K."/>
            <person name="LaButti K."/>
            <person name="Morin E."/>
            <person name="Salamov A."/>
            <person name="Lipzen A."/>
            <person name="Mereny Z."/>
            <person name="Hegedus B."/>
            <person name="Baldrian P."/>
            <person name="Stursova M."/>
            <person name="Weitz H."/>
            <person name="Taylor A."/>
            <person name="Grigoriev I.V."/>
            <person name="Nagy L.G."/>
            <person name="Martin F."/>
            <person name="Kauserud H."/>
        </authorList>
    </citation>
    <scope>NUCLEOTIDE SEQUENCE</scope>
    <source>
        <strain evidence="3">CBHHK067</strain>
    </source>
</reference>
<dbReference type="Proteomes" id="UP001221757">
    <property type="component" value="Unassembled WGS sequence"/>
</dbReference>
<dbReference type="InterPro" id="IPR011009">
    <property type="entry name" value="Kinase-like_dom_sf"/>
</dbReference>
<dbReference type="GO" id="GO:0005524">
    <property type="term" value="F:ATP binding"/>
    <property type="evidence" value="ECO:0007669"/>
    <property type="project" value="InterPro"/>
</dbReference>
<proteinExistence type="predicted"/>
<dbReference type="Pfam" id="PF00069">
    <property type="entry name" value="Pkinase"/>
    <property type="match status" value="1"/>
</dbReference>
<dbReference type="SUPFAM" id="SSF56112">
    <property type="entry name" value="Protein kinase-like (PK-like)"/>
    <property type="match status" value="1"/>
</dbReference>
<protein>
    <recommendedName>
        <fullName evidence="5">Protein kinase domain-containing protein</fullName>
    </recommendedName>
</protein>
<dbReference type="InterPro" id="IPR054711">
    <property type="entry name" value="eIF3a_PCI_TPR-like"/>
</dbReference>
<dbReference type="EMBL" id="JARKIE010000016">
    <property type="protein sequence ID" value="KAJ7701971.1"/>
    <property type="molecule type" value="Genomic_DNA"/>
</dbReference>
<dbReference type="Gene3D" id="1.10.510.10">
    <property type="entry name" value="Transferase(Phosphotransferase) domain 1"/>
    <property type="match status" value="1"/>
</dbReference>
<gene>
    <name evidence="3" type="ORF">B0H17DRAFT_1128173</name>
</gene>
<evidence type="ECO:0008006" key="5">
    <source>
        <dbReference type="Google" id="ProtNLM"/>
    </source>
</evidence>
<dbReference type="Pfam" id="PF22591">
    <property type="entry name" value="eIF3a_PCI_TPR-like"/>
    <property type="match status" value="1"/>
</dbReference>
<evidence type="ECO:0000259" key="1">
    <source>
        <dbReference type="Pfam" id="PF00069"/>
    </source>
</evidence>
<sequence>MRLLLDHSANFEAPVLSTSTSNSSSVILPVNESNVQVQEHGKLVLQDISSKIQVWGQVYTCLKMLSKCEPSGVKSDRAVLLTSHLRHYSPRTCRVPALALMMTKGQQSRHFSALRPAPEAYPEGPESAHLRPDEEIQQEASLLMRGALTAEPRFIFRASNYRAFFFCKLQRVHILHSPSSPAFSAPHHRVKKLNRGFFFGTHANLPDLAAAACKSAAASLSLLHTLASRLVITPNGMLSLWISDLCNLQHLINLADPDTLQHHLDTCFAQLATSVELELWQEAFPVDGHRLDRGIDYRLLHGAEISFGAPVAVTDHDSLYDYRYHLHAVSAQPQLKFDEIYARGTHLDSGGSVDVNYVPQLQSTLTEITALENIQHPHLIKMFASHHAAYKSTIYLVLEYMPDNIFSYIKQELDTGALRKGKPEKGVHEIMYQLCHAMSHIHVGNHAPQFEARDLEGPQPPAVDDGTTISLSPLRFYSTRSSLFAPIWPPRLSILERPDMTIMRTVSAPGNVFSQSSMYSKISNVFGTTSSIEHSQINEALSFYRAATSCYAVATRCYELLCRSYAALPAATLLYDFYATPTSHYPVSTRFYYGPTGSYGSSTSSYELLRRNPNLTI</sequence>
<accession>A0AAD7GQQ7</accession>